<dbReference type="Pfam" id="PF13377">
    <property type="entry name" value="Peripla_BP_3"/>
    <property type="match status" value="1"/>
</dbReference>
<evidence type="ECO:0000259" key="4">
    <source>
        <dbReference type="PROSITE" id="PS50932"/>
    </source>
</evidence>
<evidence type="ECO:0000256" key="2">
    <source>
        <dbReference type="ARBA" id="ARBA00023125"/>
    </source>
</evidence>
<dbReference type="EMBL" id="CAJRAF010000002">
    <property type="protein sequence ID" value="CAG5012957.1"/>
    <property type="molecule type" value="Genomic_DNA"/>
</dbReference>
<dbReference type="AlphaFoldDB" id="A0A916JJZ0"/>
<reference evidence="5" key="1">
    <citation type="submission" date="2021-04" db="EMBL/GenBank/DDBJ databases">
        <authorList>
            <person name="Rodrigo-Torres L."/>
            <person name="Arahal R. D."/>
            <person name="Lucena T."/>
        </authorList>
    </citation>
    <scope>NUCLEOTIDE SEQUENCE</scope>
    <source>
        <strain evidence="5">CECT 9275</strain>
    </source>
</reference>
<dbReference type="CDD" id="cd06267">
    <property type="entry name" value="PBP1_LacI_sugar_binding-like"/>
    <property type="match status" value="1"/>
</dbReference>
<dbReference type="PANTHER" id="PTHR30146">
    <property type="entry name" value="LACI-RELATED TRANSCRIPTIONAL REPRESSOR"/>
    <property type="match status" value="1"/>
</dbReference>
<dbReference type="Gene3D" id="1.10.260.40">
    <property type="entry name" value="lambda repressor-like DNA-binding domains"/>
    <property type="match status" value="1"/>
</dbReference>
<dbReference type="PANTHER" id="PTHR30146:SF109">
    <property type="entry name" value="HTH-TYPE TRANSCRIPTIONAL REGULATOR GALS"/>
    <property type="match status" value="1"/>
</dbReference>
<dbReference type="InterPro" id="IPR010982">
    <property type="entry name" value="Lambda_DNA-bd_dom_sf"/>
</dbReference>
<dbReference type="SUPFAM" id="SSF47413">
    <property type="entry name" value="lambda repressor-like DNA-binding domains"/>
    <property type="match status" value="1"/>
</dbReference>
<dbReference type="PROSITE" id="PS50932">
    <property type="entry name" value="HTH_LACI_2"/>
    <property type="match status" value="1"/>
</dbReference>
<comment type="caution">
    <text evidence="5">The sequence shown here is derived from an EMBL/GenBank/DDBJ whole genome shotgun (WGS) entry which is preliminary data.</text>
</comment>
<dbReference type="GO" id="GO:0003700">
    <property type="term" value="F:DNA-binding transcription factor activity"/>
    <property type="evidence" value="ECO:0007669"/>
    <property type="project" value="TreeGrafter"/>
</dbReference>
<dbReference type="Pfam" id="PF00356">
    <property type="entry name" value="LacI"/>
    <property type="match status" value="1"/>
</dbReference>
<dbReference type="SMART" id="SM00354">
    <property type="entry name" value="HTH_LACI"/>
    <property type="match status" value="1"/>
</dbReference>
<gene>
    <name evidence="5" type="primary">cytR_3</name>
    <name evidence="5" type="ORF">DYBT9275_05294</name>
</gene>
<organism evidence="5 6">
    <name type="scientific">Dyadobacter helix</name>
    <dbReference type="NCBI Taxonomy" id="2822344"/>
    <lineage>
        <taxon>Bacteria</taxon>
        <taxon>Pseudomonadati</taxon>
        <taxon>Bacteroidota</taxon>
        <taxon>Cytophagia</taxon>
        <taxon>Cytophagales</taxon>
        <taxon>Spirosomataceae</taxon>
        <taxon>Dyadobacter</taxon>
    </lineage>
</organism>
<accession>A0A916JJZ0</accession>
<proteinExistence type="predicted"/>
<evidence type="ECO:0000256" key="1">
    <source>
        <dbReference type="ARBA" id="ARBA00023015"/>
    </source>
</evidence>
<dbReference type="Gene3D" id="3.40.50.2300">
    <property type="match status" value="2"/>
</dbReference>
<feature type="domain" description="HTH lacI-type" evidence="4">
    <location>
        <begin position="6"/>
        <end position="60"/>
    </location>
</feature>
<keyword evidence="6" id="KW-1185">Reference proteome</keyword>
<dbReference type="InterPro" id="IPR028082">
    <property type="entry name" value="Peripla_BP_I"/>
</dbReference>
<keyword evidence="1" id="KW-0805">Transcription regulation</keyword>
<evidence type="ECO:0000256" key="3">
    <source>
        <dbReference type="ARBA" id="ARBA00023163"/>
    </source>
</evidence>
<dbReference type="GO" id="GO:0000976">
    <property type="term" value="F:transcription cis-regulatory region binding"/>
    <property type="evidence" value="ECO:0007669"/>
    <property type="project" value="TreeGrafter"/>
</dbReference>
<dbReference type="InterPro" id="IPR000843">
    <property type="entry name" value="HTH_LacI"/>
</dbReference>
<name>A0A916JJZ0_9BACT</name>
<dbReference type="SUPFAM" id="SSF53822">
    <property type="entry name" value="Periplasmic binding protein-like I"/>
    <property type="match status" value="1"/>
</dbReference>
<keyword evidence="3" id="KW-0804">Transcription</keyword>
<evidence type="ECO:0000313" key="5">
    <source>
        <dbReference type="EMBL" id="CAG5012957.1"/>
    </source>
</evidence>
<protein>
    <submittedName>
        <fullName evidence="5">HTH-type transcriptional repressor CytR</fullName>
    </submittedName>
</protein>
<dbReference type="RefSeq" id="WP_215241513.1">
    <property type="nucleotide sequence ID" value="NZ_CAJRAF010000002.1"/>
</dbReference>
<dbReference type="CDD" id="cd01392">
    <property type="entry name" value="HTH_LacI"/>
    <property type="match status" value="1"/>
</dbReference>
<evidence type="ECO:0000313" key="6">
    <source>
        <dbReference type="Proteomes" id="UP000680038"/>
    </source>
</evidence>
<keyword evidence="2" id="KW-0238">DNA-binding</keyword>
<sequence length="340" mass="37676">MRGKQATIWDIAVKLNISISTVSRALRNAADINPETKKAVLKLASELDYQPNAIASSLRNSKTNIIGIIVPEFIHAYFPKVILGVQDVANQSGYKLMISQSGESLEIEKANIHAMVSSRVDGLIMALSRETDTYDHILSVQKRGIPVVFFNRFADELTGSKVLVDDYKGAFEAVDYLIRTGCRRIAHLAGPEKLTMSGNRIKGYLDALKAHNIPVLEELIIPCDFMEGKARQATQHLLNMKERPDAIFVVNDPTAIEALICLKENNVRIPDEISLICFSNAPHSTFVDPPLSAIVQPLFKIGQTAARLLIGQVEQGKNFIPSTEKLETELVIRKSTRPLF</sequence>
<dbReference type="InterPro" id="IPR046335">
    <property type="entry name" value="LacI/GalR-like_sensor"/>
</dbReference>
<dbReference type="Proteomes" id="UP000680038">
    <property type="component" value="Unassembled WGS sequence"/>
</dbReference>